<feature type="transmembrane region" description="Helical" evidence="6">
    <location>
        <begin position="183"/>
        <end position="201"/>
    </location>
</feature>
<accession>A0A433SGP4</accession>
<organism evidence="8 9">
    <name type="scientific">Saezia sanguinis</name>
    <dbReference type="NCBI Taxonomy" id="1965230"/>
    <lineage>
        <taxon>Bacteria</taxon>
        <taxon>Pseudomonadati</taxon>
        <taxon>Pseudomonadota</taxon>
        <taxon>Betaproteobacteria</taxon>
        <taxon>Burkholderiales</taxon>
        <taxon>Saeziaceae</taxon>
        <taxon>Saezia</taxon>
    </lineage>
</organism>
<protein>
    <submittedName>
        <fullName evidence="8">Putative cystine transporter YijE</fullName>
    </submittedName>
</protein>
<dbReference type="Pfam" id="PF00892">
    <property type="entry name" value="EamA"/>
    <property type="match status" value="2"/>
</dbReference>
<reference evidence="8 9" key="1">
    <citation type="submission" date="2018-01" db="EMBL/GenBank/DDBJ databases">
        <title>Saezia sanguinis gen. nov., sp. nov., in the order Burkholderiales isolated from human blood.</title>
        <authorList>
            <person name="Medina-Pascual M.J."/>
            <person name="Valdezate S."/>
            <person name="Monzon S."/>
            <person name="Cuesta I."/>
            <person name="Carrasco G."/>
            <person name="Villalon P."/>
            <person name="Saez-Nieto J.A."/>
        </authorList>
    </citation>
    <scope>NUCLEOTIDE SEQUENCE [LARGE SCALE GENOMIC DNA]</scope>
    <source>
        <strain evidence="8 9">CNM695-12</strain>
    </source>
</reference>
<feature type="transmembrane region" description="Helical" evidence="6">
    <location>
        <begin position="152"/>
        <end position="171"/>
    </location>
</feature>
<dbReference type="GO" id="GO:0005886">
    <property type="term" value="C:plasma membrane"/>
    <property type="evidence" value="ECO:0007669"/>
    <property type="project" value="UniProtKB-SubCell"/>
</dbReference>
<dbReference type="InterPro" id="IPR000620">
    <property type="entry name" value="EamA_dom"/>
</dbReference>
<sequence length="300" mass="33070">MLLTRRQIILLILLTLMWGVNWPVMKFSLRELTPLHFRALTMTGGCLFLLLWLQFQHISLKITWQDFFKIVWLALPNVVGWHMFSILGVGELASGRAAILGFTMPIWTALLGALLMGQRLNARIWISIVAASAAVGLLSYNELTHMTGRPIGIFWMQLGAVCWAVGTLLFGRIKPQIPIQATTVWMLGIGSAIFWVIASMLEPAPSWHFSIPMWAALFYSMFINFGAAQLIWFNLASSLPPSASAFSIMAVPLVGTFSAALLVNETPHVADIIAAGCVMVAIASAVLRKTPVPVKHADTR</sequence>
<dbReference type="Proteomes" id="UP000286947">
    <property type="component" value="Unassembled WGS sequence"/>
</dbReference>
<evidence type="ECO:0000259" key="7">
    <source>
        <dbReference type="Pfam" id="PF00892"/>
    </source>
</evidence>
<feature type="transmembrane region" description="Helical" evidence="6">
    <location>
        <begin position="7"/>
        <end position="25"/>
    </location>
</feature>
<gene>
    <name evidence="8" type="primary">yijE_1</name>
    <name evidence="8" type="ORF">CUZ56_00373</name>
</gene>
<feature type="transmembrane region" description="Helical" evidence="6">
    <location>
        <begin position="67"/>
        <end position="89"/>
    </location>
</feature>
<evidence type="ECO:0000256" key="4">
    <source>
        <dbReference type="ARBA" id="ARBA00022989"/>
    </source>
</evidence>
<evidence type="ECO:0000313" key="8">
    <source>
        <dbReference type="EMBL" id="RUS67892.1"/>
    </source>
</evidence>
<evidence type="ECO:0000313" key="9">
    <source>
        <dbReference type="Proteomes" id="UP000286947"/>
    </source>
</evidence>
<evidence type="ECO:0000256" key="3">
    <source>
        <dbReference type="ARBA" id="ARBA00022692"/>
    </source>
</evidence>
<keyword evidence="5 6" id="KW-0472">Membrane</keyword>
<proteinExistence type="predicted"/>
<evidence type="ECO:0000256" key="6">
    <source>
        <dbReference type="SAM" id="Phobius"/>
    </source>
</evidence>
<comment type="caution">
    <text evidence="8">The sequence shown here is derived from an EMBL/GenBank/DDBJ whole genome shotgun (WGS) entry which is preliminary data.</text>
</comment>
<feature type="transmembrane region" description="Helical" evidence="6">
    <location>
        <begin position="245"/>
        <end position="263"/>
    </location>
</feature>
<feature type="transmembrane region" description="Helical" evidence="6">
    <location>
        <begin position="213"/>
        <end position="233"/>
    </location>
</feature>
<dbReference type="PANTHER" id="PTHR32322:SF18">
    <property type="entry name" value="S-ADENOSYLMETHIONINE_S-ADENOSYLHOMOCYSTEINE TRANSPORTER"/>
    <property type="match status" value="1"/>
</dbReference>
<name>A0A433SGP4_9BURK</name>
<keyword evidence="9" id="KW-1185">Reference proteome</keyword>
<keyword evidence="3 6" id="KW-0812">Transmembrane</keyword>
<dbReference type="InterPro" id="IPR050638">
    <property type="entry name" value="AA-Vitamin_Transporters"/>
</dbReference>
<dbReference type="SUPFAM" id="SSF103481">
    <property type="entry name" value="Multidrug resistance efflux transporter EmrE"/>
    <property type="match status" value="2"/>
</dbReference>
<dbReference type="AlphaFoldDB" id="A0A433SGP4"/>
<dbReference type="OrthoDB" id="5298131at2"/>
<feature type="transmembrane region" description="Helical" evidence="6">
    <location>
        <begin position="122"/>
        <end position="140"/>
    </location>
</feature>
<feature type="domain" description="EamA" evidence="7">
    <location>
        <begin position="151"/>
        <end position="283"/>
    </location>
</feature>
<feature type="transmembrane region" description="Helical" evidence="6">
    <location>
        <begin position="95"/>
        <end position="115"/>
    </location>
</feature>
<evidence type="ECO:0000256" key="2">
    <source>
        <dbReference type="ARBA" id="ARBA00022475"/>
    </source>
</evidence>
<evidence type="ECO:0000256" key="5">
    <source>
        <dbReference type="ARBA" id="ARBA00023136"/>
    </source>
</evidence>
<dbReference type="PANTHER" id="PTHR32322">
    <property type="entry name" value="INNER MEMBRANE TRANSPORTER"/>
    <property type="match status" value="1"/>
</dbReference>
<dbReference type="EMBL" id="PQSP01000001">
    <property type="protein sequence ID" value="RUS67892.1"/>
    <property type="molecule type" value="Genomic_DNA"/>
</dbReference>
<evidence type="ECO:0000256" key="1">
    <source>
        <dbReference type="ARBA" id="ARBA00004651"/>
    </source>
</evidence>
<dbReference type="RefSeq" id="WP_126977644.1">
    <property type="nucleotide sequence ID" value="NZ_PQSP01000001.1"/>
</dbReference>
<keyword evidence="2" id="KW-1003">Cell membrane</keyword>
<keyword evidence="4 6" id="KW-1133">Transmembrane helix</keyword>
<feature type="transmembrane region" description="Helical" evidence="6">
    <location>
        <begin position="269"/>
        <end position="287"/>
    </location>
</feature>
<dbReference type="InterPro" id="IPR037185">
    <property type="entry name" value="EmrE-like"/>
</dbReference>
<comment type="subcellular location">
    <subcellularLocation>
        <location evidence="1">Cell membrane</location>
        <topology evidence="1">Multi-pass membrane protein</topology>
    </subcellularLocation>
</comment>
<feature type="domain" description="EamA" evidence="7">
    <location>
        <begin position="8"/>
        <end position="139"/>
    </location>
</feature>
<feature type="transmembrane region" description="Helical" evidence="6">
    <location>
        <begin position="37"/>
        <end position="55"/>
    </location>
</feature>